<name>A0A1U7LRN2_NEOID</name>
<evidence type="ECO:0000256" key="1">
    <source>
        <dbReference type="SAM" id="MobiDB-lite"/>
    </source>
</evidence>
<dbReference type="AlphaFoldDB" id="A0A1U7LRN2"/>
<accession>A0A1U7LRN2</accession>
<dbReference type="STRING" id="1198029.A0A1U7LRN2"/>
<protein>
    <recommendedName>
        <fullName evidence="4">PH domain-containing protein</fullName>
    </recommendedName>
</protein>
<feature type="compositionally biased region" description="Polar residues" evidence="1">
    <location>
        <begin position="249"/>
        <end position="269"/>
    </location>
</feature>
<feature type="region of interest" description="Disordered" evidence="1">
    <location>
        <begin position="1"/>
        <end position="20"/>
    </location>
</feature>
<feature type="region of interest" description="Disordered" evidence="1">
    <location>
        <begin position="240"/>
        <end position="269"/>
    </location>
</feature>
<comment type="caution">
    <text evidence="2">The sequence shown here is derived from an EMBL/GenBank/DDBJ whole genome shotgun (WGS) entry which is preliminary data.</text>
</comment>
<feature type="region of interest" description="Disordered" evidence="1">
    <location>
        <begin position="289"/>
        <end position="334"/>
    </location>
</feature>
<evidence type="ECO:0000313" key="2">
    <source>
        <dbReference type="EMBL" id="OLL25325.1"/>
    </source>
</evidence>
<dbReference type="Proteomes" id="UP000186594">
    <property type="component" value="Unassembled WGS sequence"/>
</dbReference>
<evidence type="ECO:0008006" key="4">
    <source>
        <dbReference type="Google" id="ProtNLM"/>
    </source>
</evidence>
<feature type="compositionally biased region" description="Pro residues" evidence="1">
    <location>
        <begin position="293"/>
        <end position="307"/>
    </location>
</feature>
<sequence length="334" mass="35577">MNSSVALSSAPLSPSLTASPTASSPTIMSALDSALDSALLVAELPALVPPKRPSSTGSGIFRKHKPAAPVLSWSPKLYVLVRGTLLRFSTDKRHQRVPESVFVFTAASIVRVTDAIPGSQWVLQVSPTAARSAAVASYFADSPTELPADCWYLVMPDPGRMTVWMRTMRDQIAAAKRDQIAAARSEASSPTPALDANARPVSTACLFGTDAGKDAFCPAAASKPYFKDALSSLTTSLLSRDSITEEPSRPQTPHSSQEPSPRESCSSDSFAPATLATRRDQCSKLANLHILPPLKPPPTSPLPPLPASPAYVSRRRRRIVNASESDQTSSEDQD</sequence>
<reference evidence="2 3" key="1">
    <citation type="submission" date="2016-04" db="EMBL/GenBank/DDBJ databases">
        <title>Evolutionary innovation and constraint leading to complex multicellularity in the Ascomycota.</title>
        <authorList>
            <person name="Cisse O."/>
            <person name="Nguyen A."/>
            <person name="Hewitt D.A."/>
            <person name="Jedd G."/>
            <person name="Stajich J.E."/>
        </authorList>
    </citation>
    <scope>NUCLEOTIDE SEQUENCE [LARGE SCALE GENOMIC DNA]</scope>
    <source>
        <strain evidence="2 3">DAH-3</strain>
    </source>
</reference>
<gene>
    <name evidence="2" type="ORF">NEOLI_002534</name>
</gene>
<evidence type="ECO:0000313" key="3">
    <source>
        <dbReference type="Proteomes" id="UP000186594"/>
    </source>
</evidence>
<organism evidence="2 3">
    <name type="scientific">Neolecta irregularis (strain DAH-3)</name>
    <dbReference type="NCBI Taxonomy" id="1198029"/>
    <lineage>
        <taxon>Eukaryota</taxon>
        <taxon>Fungi</taxon>
        <taxon>Dikarya</taxon>
        <taxon>Ascomycota</taxon>
        <taxon>Taphrinomycotina</taxon>
        <taxon>Neolectales</taxon>
        <taxon>Neolectaceae</taxon>
        <taxon>Neolecta</taxon>
    </lineage>
</organism>
<proteinExistence type="predicted"/>
<keyword evidence="3" id="KW-1185">Reference proteome</keyword>
<dbReference type="SUPFAM" id="SSF50729">
    <property type="entry name" value="PH domain-like"/>
    <property type="match status" value="1"/>
</dbReference>
<dbReference type="EMBL" id="LXFE01000434">
    <property type="protein sequence ID" value="OLL25325.1"/>
    <property type="molecule type" value="Genomic_DNA"/>
</dbReference>